<dbReference type="Proteomes" id="UP001244341">
    <property type="component" value="Chromosome 5b"/>
</dbReference>
<dbReference type="EMBL" id="CP126212">
    <property type="protein sequence ID" value="WIA14821.1"/>
    <property type="molecule type" value="Genomic_DNA"/>
</dbReference>
<name>A0ABY8U4B3_TETOB</name>
<dbReference type="Gene3D" id="3.40.50.150">
    <property type="entry name" value="Vaccinia Virus protein VP39"/>
    <property type="match status" value="1"/>
</dbReference>
<reference evidence="2 3" key="1">
    <citation type="submission" date="2023-05" db="EMBL/GenBank/DDBJ databases">
        <title>A 100% complete, gapless, phased diploid assembly of the Scenedesmus obliquus UTEX 3031 genome.</title>
        <authorList>
            <person name="Biondi T.C."/>
            <person name="Hanschen E.R."/>
            <person name="Kwon T."/>
            <person name="Eng W."/>
            <person name="Kruse C.P.S."/>
            <person name="Koehler S.I."/>
            <person name="Kunde Y."/>
            <person name="Gleasner C.D."/>
            <person name="You Mak K.T."/>
            <person name="Polle J."/>
            <person name="Hovde B.T."/>
            <person name="Starkenburg S.R."/>
        </authorList>
    </citation>
    <scope>NUCLEOTIDE SEQUENCE [LARGE SCALE GENOMIC DNA]</scope>
    <source>
        <strain evidence="2 3">DOE0152z</strain>
    </source>
</reference>
<proteinExistence type="predicted"/>
<organism evidence="2 3">
    <name type="scientific">Tetradesmus obliquus</name>
    <name type="common">Green alga</name>
    <name type="synonym">Acutodesmus obliquus</name>
    <dbReference type="NCBI Taxonomy" id="3088"/>
    <lineage>
        <taxon>Eukaryota</taxon>
        <taxon>Viridiplantae</taxon>
        <taxon>Chlorophyta</taxon>
        <taxon>core chlorophytes</taxon>
        <taxon>Chlorophyceae</taxon>
        <taxon>CS clade</taxon>
        <taxon>Sphaeropleales</taxon>
        <taxon>Scenedesmaceae</taxon>
        <taxon>Tetradesmus</taxon>
    </lineage>
</organism>
<accession>A0ABY8U4B3</accession>
<evidence type="ECO:0000313" key="2">
    <source>
        <dbReference type="EMBL" id="WIA14821.1"/>
    </source>
</evidence>
<dbReference type="SUPFAM" id="SSF53335">
    <property type="entry name" value="S-adenosyl-L-methionine-dependent methyltransferases"/>
    <property type="match status" value="1"/>
</dbReference>
<dbReference type="Pfam" id="PF08241">
    <property type="entry name" value="Methyltransf_11"/>
    <property type="match status" value="1"/>
</dbReference>
<dbReference type="InterPro" id="IPR013216">
    <property type="entry name" value="Methyltransf_11"/>
</dbReference>
<evidence type="ECO:0000259" key="1">
    <source>
        <dbReference type="Pfam" id="PF08241"/>
    </source>
</evidence>
<feature type="domain" description="Methyltransferase type 11" evidence="1">
    <location>
        <begin position="128"/>
        <end position="167"/>
    </location>
</feature>
<dbReference type="PANTHER" id="PTHR43036:SF2">
    <property type="entry name" value="OS04G0481300 PROTEIN"/>
    <property type="match status" value="1"/>
</dbReference>
<sequence length="260" mass="27586">MGAPGGRKYPPGVQDVGSSLLRAPKLVLTDAERARLDESPDAGFYAAPRTMQHVEPEFIAALTGVYSVLLPPGGAVLELCASRHSHLPPGLALSRVAGQGMNSQELAGNTALGEWWVQDLNAQPLLLEQLDASYDAVLCVNGLQYLTQPELVLTEAWRVLRPGGLLLVAFGAHCWPEKAVAGWAARDMDQRTQLVATILQANGFDQQWVGSYEVLVGDAAELGIPRSVIPQLGPQPTPGEVQAAVAHLQAMVASFLSAGL</sequence>
<protein>
    <recommendedName>
        <fullName evidence="1">Methyltransferase type 11 domain-containing protein</fullName>
    </recommendedName>
</protein>
<dbReference type="InterPro" id="IPR029063">
    <property type="entry name" value="SAM-dependent_MTases_sf"/>
</dbReference>
<dbReference type="CDD" id="cd02440">
    <property type="entry name" value="AdoMet_MTases"/>
    <property type="match status" value="1"/>
</dbReference>
<gene>
    <name evidence="2" type="ORF">OEZ85_003303</name>
</gene>
<evidence type="ECO:0000313" key="3">
    <source>
        <dbReference type="Proteomes" id="UP001244341"/>
    </source>
</evidence>
<keyword evidence="3" id="KW-1185">Reference proteome</keyword>
<dbReference type="PANTHER" id="PTHR43036">
    <property type="entry name" value="OSJNBB0011N17.9 PROTEIN"/>
    <property type="match status" value="1"/>
</dbReference>